<evidence type="ECO:0000313" key="8">
    <source>
        <dbReference type="Proteomes" id="UP001204833"/>
    </source>
</evidence>
<evidence type="ECO:0000256" key="2">
    <source>
        <dbReference type="ARBA" id="ARBA00022741"/>
    </source>
</evidence>
<evidence type="ECO:0000256" key="5">
    <source>
        <dbReference type="RuleBase" id="RU365059"/>
    </source>
</evidence>
<dbReference type="Pfam" id="PF03029">
    <property type="entry name" value="ATP_bind_1"/>
    <property type="match status" value="1"/>
</dbReference>
<dbReference type="EMBL" id="JAIHNG010000157">
    <property type="protein sequence ID" value="KAI5950374.1"/>
    <property type="molecule type" value="Genomic_DNA"/>
</dbReference>
<evidence type="ECO:0000256" key="4">
    <source>
        <dbReference type="ARBA" id="ARBA00023134"/>
    </source>
</evidence>
<reference evidence="7 8" key="1">
    <citation type="journal article" date="2022" name="DNA Res.">
        <title>Genome analysis of five recently described species of the CUG-Ser clade uncovers Candida theae as a new hybrid lineage with pathogenic potential in the Candida parapsilosis species complex.</title>
        <authorList>
            <person name="Mixao V."/>
            <person name="Del Olmo V."/>
            <person name="Hegedusova E."/>
            <person name="Saus E."/>
            <person name="Pryszcz L."/>
            <person name="Cillingova A."/>
            <person name="Nosek J."/>
            <person name="Gabaldon T."/>
        </authorList>
    </citation>
    <scope>NUCLEOTIDE SEQUENCE [LARGE SCALE GENOMIC DNA]</scope>
    <source>
        <strain evidence="7 8">CBS 12239</strain>
    </source>
</reference>
<dbReference type="RefSeq" id="XP_051607180.1">
    <property type="nucleotide sequence ID" value="XM_051753836.1"/>
</dbReference>
<comment type="similarity">
    <text evidence="1 5">Belongs to the GPN-loop GTPase family.</text>
</comment>
<dbReference type="InterPro" id="IPR030231">
    <property type="entry name" value="Gpn2"/>
</dbReference>
<name>A0AAD5BBI0_9ASCO</name>
<organism evidence="7 8">
    <name type="scientific">Candida theae</name>
    <dbReference type="NCBI Taxonomy" id="1198502"/>
    <lineage>
        <taxon>Eukaryota</taxon>
        <taxon>Fungi</taxon>
        <taxon>Dikarya</taxon>
        <taxon>Ascomycota</taxon>
        <taxon>Saccharomycotina</taxon>
        <taxon>Pichiomycetes</taxon>
        <taxon>Debaryomycetaceae</taxon>
        <taxon>Candida/Lodderomyces clade</taxon>
        <taxon>Candida</taxon>
    </lineage>
</organism>
<dbReference type="PANTHER" id="PTHR21231">
    <property type="entry name" value="XPA-BINDING PROTEIN 1-RELATED"/>
    <property type="match status" value="1"/>
</dbReference>
<keyword evidence="2 5" id="KW-0547">Nucleotide-binding</keyword>
<comment type="caution">
    <text evidence="7">The sequence shown here is derived from an EMBL/GenBank/DDBJ whole genome shotgun (WGS) entry which is preliminary data.</text>
</comment>
<comment type="subunit">
    <text evidence="5">Binds to RNA polymerase II (RNAPII).</text>
</comment>
<proteinExistence type="inferred from homology"/>
<evidence type="ECO:0000313" key="7">
    <source>
        <dbReference type="EMBL" id="KAI5950374.1"/>
    </source>
</evidence>
<feature type="region of interest" description="Disordered" evidence="6">
    <location>
        <begin position="304"/>
        <end position="326"/>
    </location>
</feature>
<comment type="function">
    <text evidence="5">Small GTPase required for proper localization of RNA polymerase II and III (RNAPII and RNAPIII). May act at an RNAP assembly step prior to nuclear import.</text>
</comment>
<evidence type="ECO:0000256" key="1">
    <source>
        <dbReference type="ARBA" id="ARBA00005290"/>
    </source>
</evidence>
<evidence type="ECO:0000256" key="3">
    <source>
        <dbReference type="ARBA" id="ARBA00022801"/>
    </source>
</evidence>
<dbReference type="FunFam" id="3.40.50.300:FF:000338">
    <property type="entry name" value="GPN-loop GTPase 2"/>
    <property type="match status" value="1"/>
</dbReference>
<dbReference type="InterPro" id="IPR004130">
    <property type="entry name" value="Gpn"/>
</dbReference>
<dbReference type="GeneID" id="76152381"/>
<accession>A0AAD5BBI0</accession>
<keyword evidence="4 5" id="KW-0342">GTP-binding</keyword>
<dbReference type="Proteomes" id="UP001204833">
    <property type="component" value="Unassembled WGS sequence"/>
</dbReference>
<protein>
    <recommendedName>
        <fullName evidence="5">GPN-loop GTPase 2</fullName>
    </recommendedName>
</protein>
<keyword evidence="8" id="KW-1185">Reference proteome</keyword>
<keyword evidence="3 5" id="KW-0378">Hydrolase</keyword>
<dbReference type="GO" id="GO:0003924">
    <property type="term" value="F:GTPase activity"/>
    <property type="evidence" value="ECO:0007669"/>
    <property type="project" value="TreeGrafter"/>
</dbReference>
<dbReference type="InterPro" id="IPR027417">
    <property type="entry name" value="P-loop_NTPase"/>
</dbReference>
<dbReference type="PANTHER" id="PTHR21231:SF3">
    <property type="entry name" value="GPN-LOOP GTPASE 2"/>
    <property type="match status" value="1"/>
</dbReference>
<dbReference type="SUPFAM" id="SSF52540">
    <property type="entry name" value="P-loop containing nucleoside triphosphate hydrolases"/>
    <property type="match status" value="1"/>
</dbReference>
<sequence length="353" mass="40060">MYGQVVIGPPGAGKSTYCHGMYQFLSAIGRKSSIINLDPANDRLPYPCDLDIRDYISLDDVMNELNLGPNGGLMFAMESLIVNGIELFLSKVKKLVDERSYLLFDCPGQIELFTHHGALHKIFNTLTKQAKLRLCVVSLVDSIYLTSPSQYISILLLSLRSMLQLELPQVNVISKIDLLKGYGPLPFRLDYYTEVQDLNYLTPYLEKESNSVLGKKYVRLTQLIGELVEEYHLVAFEVLFVEDKQSMINLLSVIDKANGYSFGSEVGGDTIWNEAIRQGGSVGVQEVDIHERWIDEKEKFDKEEEKRRNAVNEEEEAMDIDKQDVDENVEDAEWQAALRDWEETRGGNGAMNR</sequence>
<dbReference type="AlphaFoldDB" id="A0AAD5BBI0"/>
<dbReference type="CDD" id="cd17871">
    <property type="entry name" value="GPN2"/>
    <property type="match status" value="1"/>
</dbReference>
<dbReference type="Gene3D" id="3.40.50.300">
    <property type="entry name" value="P-loop containing nucleotide triphosphate hydrolases"/>
    <property type="match status" value="1"/>
</dbReference>
<dbReference type="GO" id="GO:0005737">
    <property type="term" value="C:cytoplasm"/>
    <property type="evidence" value="ECO:0007669"/>
    <property type="project" value="TreeGrafter"/>
</dbReference>
<gene>
    <name evidence="7" type="ORF">KGF57_004337</name>
</gene>
<evidence type="ECO:0000256" key="6">
    <source>
        <dbReference type="SAM" id="MobiDB-lite"/>
    </source>
</evidence>
<dbReference type="GO" id="GO:0005525">
    <property type="term" value="F:GTP binding"/>
    <property type="evidence" value="ECO:0007669"/>
    <property type="project" value="UniProtKB-KW"/>
</dbReference>